<evidence type="ECO:0000256" key="9">
    <source>
        <dbReference type="ARBA" id="ARBA00023157"/>
    </source>
</evidence>
<dbReference type="PANTHER" id="PTHR13771:SF4">
    <property type="entry name" value="CELL ADHESION MOLECULE TCAM-1"/>
    <property type="match status" value="1"/>
</dbReference>
<keyword evidence="10" id="KW-0325">Glycoprotein</keyword>
<keyword evidence="9" id="KW-1015">Disulfide bond</keyword>
<dbReference type="InterPro" id="IPR036179">
    <property type="entry name" value="Ig-like_dom_sf"/>
</dbReference>
<dbReference type="Ensembl" id="ENSPSMT00000019805.1">
    <property type="protein sequence ID" value="ENSPSMP00000017040.1"/>
    <property type="gene ID" value="ENSPSMG00000012153.1"/>
</dbReference>
<dbReference type="GO" id="GO:0005178">
    <property type="term" value="F:integrin binding"/>
    <property type="evidence" value="ECO:0007669"/>
    <property type="project" value="InterPro"/>
</dbReference>
<reference evidence="13" key="1">
    <citation type="submission" date="2025-08" db="UniProtKB">
        <authorList>
            <consortium name="Ensembl"/>
        </authorList>
    </citation>
    <scope>IDENTIFICATION</scope>
</reference>
<keyword evidence="5" id="KW-0677">Repeat</keyword>
<keyword evidence="8" id="KW-0472">Membrane</keyword>
<keyword evidence="3" id="KW-0812">Transmembrane</keyword>
<evidence type="ECO:0000259" key="12">
    <source>
        <dbReference type="Pfam" id="PF03921"/>
    </source>
</evidence>
<evidence type="ECO:0000256" key="6">
    <source>
        <dbReference type="ARBA" id="ARBA00022889"/>
    </source>
</evidence>
<evidence type="ECO:0000256" key="7">
    <source>
        <dbReference type="ARBA" id="ARBA00022989"/>
    </source>
</evidence>
<keyword evidence="14" id="KW-1185">Reference proteome</keyword>
<dbReference type="GO" id="GO:0005886">
    <property type="term" value="C:plasma membrane"/>
    <property type="evidence" value="ECO:0007669"/>
    <property type="project" value="TreeGrafter"/>
</dbReference>
<evidence type="ECO:0000256" key="4">
    <source>
        <dbReference type="ARBA" id="ARBA00022729"/>
    </source>
</evidence>
<evidence type="ECO:0000256" key="1">
    <source>
        <dbReference type="ARBA" id="ARBA00004479"/>
    </source>
</evidence>
<dbReference type="Pfam" id="PF03921">
    <property type="entry name" value="ICAM_N"/>
    <property type="match status" value="2"/>
</dbReference>
<feature type="domain" description="Intercellular adhesion molecule N-terminal" evidence="12">
    <location>
        <begin position="75"/>
        <end position="102"/>
    </location>
</feature>
<evidence type="ECO:0000313" key="13">
    <source>
        <dbReference type="Ensembl" id="ENSPSMP00000017040.1"/>
    </source>
</evidence>
<evidence type="ECO:0000256" key="11">
    <source>
        <dbReference type="ARBA" id="ARBA00023319"/>
    </source>
</evidence>
<comment type="subcellular location">
    <subcellularLocation>
        <location evidence="1">Membrane</location>
        <topology evidence="1">Single-pass type I membrane protein</topology>
    </subcellularLocation>
</comment>
<dbReference type="GeneTree" id="ENSGT00940000163726"/>
<evidence type="ECO:0000256" key="8">
    <source>
        <dbReference type="ARBA" id="ARBA00023136"/>
    </source>
</evidence>
<dbReference type="PRINTS" id="PR01472">
    <property type="entry name" value="ICAMVCAM1"/>
</dbReference>
<sequence>MNLSSPSWGFCTFSNRSLWHMWFISGATEELFEVSVWPNQALVEYGQSLTVNCSTTCPELGPSGIETFLKKTKWNSVLQCFFSCAGIQKDISLGITVYEPPKEVILELQPTWVAMDETFTVTCHVPSVASLENLTLTLLQGNEELYRNNFVSLAVASQRAEVTITSSSPWRGTQHGPMPPFGQWRLVTRSCPALYLWGQWNRKQESQCLSTVGDQPLPFPIWILCC</sequence>
<dbReference type="SUPFAM" id="SSF48726">
    <property type="entry name" value="Immunoglobulin"/>
    <property type="match status" value="2"/>
</dbReference>
<keyword evidence="6" id="KW-0130">Cell adhesion</keyword>
<dbReference type="Gene3D" id="2.60.40.10">
    <property type="entry name" value="Immunoglobulins"/>
    <property type="match status" value="2"/>
</dbReference>
<evidence type="ECO:0000313" key="14">
    <source>
        <dbReference type="Proteomes" id="UP000694414"/>
    </source>
</evidence>
<dbReference type="Proteomes" id="UP000694414">
    <property type="component" value="Unplaced"/>
</dbReference>
<evidence type="ECO:0000256" key="5">
    <source>
        <dbReference type="ARBA" id="ARBA00022737"/>
    </source>
</evidence>
<accession>A0A8C8ZLV2</accession>
<organism evidence="13 14">
    <name type="scientific">Prolemur simus</name>
    <name type="common">Greater bamboo lemur</name>
    <name type="synonym">Hapalemur simus</name>
    <dbReference type="NCBI Taxonomy" id="1328070"/>
    <lineage>
        <taxon>Eukaryota</taxon>
        <taxon>Metazoa</taxon>
        <taxon>Chordata</taxon>
        <taxon>Craniata</taxon>
        <taxon>Vertebrata</taxon>
        <taxon>Euteleostomi</taxon>
        <taxon>Mammalia</taxon>
        <taxon>Eutheria</taxon>
        <taxon>Euarchontoglires</taxon>
        <taxon>Primates</taxon>
        <taxon>Strepsirrhini</taxon>
        <taxon>Lemuriformes</taxon>
        <taxon>Lemuridae</taxon>
        <taxon>Prolemur</taxon>
    </lineage>
</organism>
<dbReference type="PANTHER" id="PTHR13771">
    <property type="entry name" value="INTERCELLULAR ADHESION MOLECULE"/>
    <property type="match status" value="1"/>
</dbReference>
<dbReference type="AlphaFoldDB" id="A0A8C8ZLV2"/>
<keyword evidence="4" id="KW-0732">Signal</keyword>
<evidence type="ECO:0000256" key="10">
    <source>
        <dbReference type="ARBA" id="ARBA00023180"/>
    </source>
</evidence>
<dbReference type="GO" id="GO:0098609">
    <property type="term" value="P:cell-cell adhesion"/>
    <property type="evidence" value="ECO:0007669"/>
    <property type="project" value="InterPro"/>
</dbReference>
<dbReference type="InterPro" id="IPR003987">
    <property type="entry name" value="ICAM_VCAM_N"/>
</dbReference>
<protein>
    <recommendedName>
        <fullName evidence="12">Intercellular adhesion molecule N-terminal domain-containing protein</fullName>
    </recommendedName>
</protein>
<dbReference type="InterPro" id="IPR013768">
    <property type="entry name" value="ICAM_N"/>
</dbReference>
<dbReference type="InterPro" id="IPR047012">
    <property type="entry name" value="ICAM_VCAM"/>
</dbReference>
<keyword evidence="11" id="KW-0393">Immunoglobulin domain</keyword>
<evidence type="ECO:0000256" key="2">
    <source>
        <dbReference type="ARBA" id="ARBA00005925"/>
    </source>
</evidence>
<evidence type="ECO:0000256" key="3">
    <source>
        <dbReference type="ARBA" id="ARBA00022692"/>
    </source>
</evidence>
<name>A0A8C8ZLV2_PROSS</name>
<proteinExistence type="inferred from homology"/>
<reference evidence="13" key="2">
    <citation type="submission" date="2025-09" db="UniProtKB">
        <authorList>
            <consortium name="Ensembl"/>
        </authorList>
    </citation>
    <scope>IDENTIFICATION</scope>
</reference>
<dbReference type="InterPro" id="IPR013783">
    <property type="entry name" value="Ig-like_fold"/>
</dbReference>
<feature type="domain" description="Intercellular adhesion molecule N-terminal" evidence="12">
    <location>
        <begin position="30"/>
        <end position="73"/>
    </location>
</feature>
<keyword evidence="7" id="KW-1133">Transmembrane helix</keyword>
<comment type="similarity">
    <text evidence="2">Belongs to the immunoglobulin superfamily. ICAM family.</text>
</comment>